<dbReference type="Pfam" id="PF02576">
    <property type="entry name" value="RimP_N"/>
    <property type="match status" value="1"/>
</dbReference>
<feature type="domain" description="Ribosome maturation factor RimP C-terminal" evidence="5">
    <location>
        <begin position="88"/>
        <end position="153"/>
    </location>
</feature>
<evidence type="ECO:0000313" key="7">
    <source>
        <dbReference type="Proteomes" id="UP000184032"/>
    </source>
</evidence>
<dbReference type="OrthoDB" id="9805006at2"/>
<dbReference type="InterPro" id="IPR036847">
    <property type="entry name" value="RimP_C_sf"/>
</dbReference>
<dbReference type="GO" id="GO:0000028">
    <property type="term" value="P:ribosomal small subunit assembly"/>
    <property type="evidence" value="ECO:0007669"/>
    <property type="project" value="TreeGrafter"/>
</dbReference>
<dbReference type="STRING" id="1120995.SAMN02745245_00124"/>
<dbReference type="GO" id="GO:0005829">
    <property type="term" value="C:cytosol"/>
    <property type="evidence" value="ECO:0007669"/>
    <property type="project" value="TreeGrafter"/>
</dbReference>
<dbReference type="SUPFAM" id="SSF75420">
    <property type="entry name" value="YhbC-like, N-terminal domain"/>
    <property type="match status" value="1"/>
</dbReference>
<evidence type="ECO:0000256" key="1">
    <source>
        <dbReference type="ARBA" id="ARBA00022490"/>
    </source>
</evidence>
<dbReference type="HAMAP" id="MF_01077">
    <property type="entry name" value="RimP"/>
    <property type="match status" value="1"/>
</dbReference>
<sequence>MEKNDLLKTVLEVANECAEKLNYEIVDVEYQVGSKHDLLSIFIYKKSGIDVDDCTDMSRSIEEKLDELNLIDKPYYLEISSPGLDRPLKNQNDYRRNVGNEVEVKLFAPLNDVKRYEGVLSDYNSDSIFLLIDENTVEIPIKSISIMRQLIKF</sequence>
<dbReference type="SUPFAM" id="SSF74942">
    <property type="entry name" value="YhbC-like, C-terminal domain"/>
    <property type="match status" value="1"/>
</dbReference>
<name>A0A1M5NZN1_9FIRM</name>
<dbReference type="InterPro" id="IPR035956">
    <property type="entry name" value="RimP_N_sf"/>
</dbReference>
<dbReference type="InterPro" id="IPR028998">
    <property type="entry name" value="RimP_C"/>
</dbReference>
<dbReference type="AlphaFoldDB" id="A0A1M5NZN1"/>
<organism evidence="6 7">
    <name type="scientific">Anaerosphaera aminiphila DSM 21120</name>
    <dbReference type="NCBI Taxonomy" id="1120995"/>
    <lineage>
        <taxon>Bacteria</taxon>
        <taxon>Bacillati</taxon>
        <taxon>Bacillota</taxon>
        <taxon>Tissierellia</taxon>
        <taxon>Tissierellales</taxon>
        <taxon>Peptoniphilaceae</taxon>
        <taxon>Anaerosphaera</taxon>
    </lineage>
</organism>
<dbReference type="Proteomes" id="UP000184032">
    <property type="component" value="Unassembled WGS sequence"/>
</dbReference>
<dbReference type="GO" id="GO:0006412">
    <property type="term" value="P:translation"/>
    <property type="evidence" value="ECO:0007669"/>
    <property type="project" value="TreeGrafter"/>
</dbReference>
<gene>
    <name evidence="3" type="primary">rimP</name>
    <name evidence="6" type="ORF">SAMN02745245_00124</name>
</gene>
<evidence type="ECO:0000259" key="5">
    <source>
        <dbReference type="Pfam" id="PF17384"/>
    </source>
</evidence>
<proteinExistence type="inferred from homology"/>
<dbReference type="Gene3D" id="2.30.30.180">
    <property type="entry name" value="Ribosome maturation factor RimP, C-terminal domain"/>
    <property type="match status" value="1"/>
</dbReference>
<comment type="subcellular location">
    <subcellularLocation>
        <location evidence="3">Cytoplasm</location>
    </subcellularLocation>
</comment>
<keyword evidence="1 3" id="KW-0963">Cytoplasm</keyword>
<accession>A0A1M5NZN1</accession>
<keyword evidence="7" id="KW-1185">Reference proteome</keyword>
<dbReference type="InterPro" id="IPR028989">
    <property type="entry name" value="RimP_N"/>
</dbReference>
<dbReference type="FunFam" id="3.30.300.70:FF:000001">
    <property type="entry name" value="Ribosome maturation factor RimP"/>
    <property type="match status" value="1"/>
</dbReference>
<evidence type="ECO:0000313" key="6">
    <source>
        <dbReference type="EMBL" id="SHG94948.1"/>
    </source>
</evidence>
<keyword evidence="2 3" id="KW-0690">Ribosome biogenesis</keyword>
<comment type="function">
    <text evidence="3">Required for maturation of 30S ribosomal subunits.</text>
</comment>
<protein>
    <recommendedName>
        <fullName evidence="3">Ribosome maturation factor RimP</fullName>
    </recommendedName>
</protein>
<evidence type="ECO:0000259" key="4">
    <source>
        <dbReference type="Pfam" id="PF02576"/>
    </source>
</evidence>
<evidence type="ECO:0000256" key="3">
    <source>
        <dbReference type="HAMAP-Rule" id="MF_01077"/>
    </source>
</evidence>
<dbReference type="PANTHER" id="PTHR33867">
    <property type="entry name" value="RIBOSOME MATURATION FACTOR RIMP"/>
    <property type="match status" value="1"/>
</dbReference>
<comment type="similarity">
    <text evidence="3">Belongs to the RimP family.</text>
</comment>
<dbReference type="Pfam" id="PF17384">
    <property type="entry name" value="DUF150_C"/>
    <property type="match status" value="1"/>
</dbReference>
<feature type="domain" description="Ribosome maturation factor RimP N-terminal" evidence="4">
    <location>
        <begin position="15"/>
        <end position="85"/>
    </location>
</feature>
<dbReference type="Gene3D" id="3.30.300.70">
    <property type="entry name" value="RimP-like superfamily, N-terminal"/>
    <property type="match status" value="1"/>
</dbReference>
<dbReference type="InterPro" id="IPR003728">
    <property type="entry name" value="Ribosome_maturation_RimP"/>
</dbReference>
<dbReference type="PANTHER" id="PTHR33867:SF1">
    <property type="entry name" value="RIBOSOME MATURATION FACTOR RIMP"/>
    <property type="match status" value="1"/>
</dbReference>
<evidence type="ECO:0000256" key="2">
    <source>
        <dbReference type="ARBA" id="ARBA00022517"/>
    </source>
</evidence>
<reference evidence="6 7" key="1">
    <citation type="submission" date="2016-11" db="EMBL/GenBank/DDBJ databases">
        <authorList>
            <person name="Jaros S."/>
            <person name="Januszkiewicz K."/>
            <person name="Wedrychowicz H."/>
        </authorList>
    </citation>
    <scope>NUCLEOTIDE SEQUENCE [LARGE SCALE GENOMIC DNA]</scope>
    <source>
        <strain evidence="6 7">DSM 21120</strain>
    </source>
</reference>
<dbReference type="CDD" id="cd01734">
    <property type="entry name" value="YlxS_C"/>
    <property type="match status" value="1"/>
</dbReference>
<dbReference type="EMBL" id="FQXI01000001">
    <property type="protein sequence ID" value="SHG94948.1"/>
    <property type="molecule type" value="Genomic_DNA"/>
</dbReference>
<dbReference type="RefSeq" id="WP_073182796.1">
    <property type="nucleotide sequence ID" value="NZ_FQXI01000001.1"/>
</dbReference>